<keyword evidence="2" id="KW-1185">Reference proteome</keyword>
<dbReference type="EMBL" id="BGPR01004568">
    <property type="protein sequence ID" value="GBN00969.1"/>
    <property type="molecule type" value="Genomic_DNA"/>
</dbReference>
<proteinExistence type="predicted"/>
<name>A0A4Y2KG35_ARAVE</name>
<comment type="caution">
    <text evidence="1">The sequence shown here is derived from an EMBL/GenBank/DDBJ whole genome shotgun (WGS) entry which is preliminary data.</text>
</comment>
<dbReference type="AlphaFoldDB" id="A0A4Y2KG35"/>
<reference evidence="1 2" key="1">
    <citation type="journal article" date="2019" name="Sci. Rep.">
        <title>Orb-weaving spider Araneus ventricosus genome elucidates the spidroin gene catalogue.</title>
        <authorList>
            <person name="Kono N."/>
            <person name="Nakamura H."/>
            <person name="Ohtoshi R."/>
            <person name="Moran D.A.P."/>
            <person name="Shinohara A."/>
            <person name="Yoshida Y."/>
            <person name="Fujiwara M."/>
            <person name="Mori M."/>
            <person name="Tomita M."/>
            <person name="Arakawa K."/>
        </authorList>
    </citation>
    <scope>NUCLEOTIDE SEQUENCE [LARGE SCALE GENOMIC DNA]</scope>
</reference>
<gene>
    <name evidence="1" type="ORF">AVEN_106683_1</name>
</gene>
<evidence type="ECO:0000313" key="2">
    <source>
        <dbReference type="Proteomes" id="UP000499080"/>
    </source>
</evidence>
<dbReference type="Proteomes" id="UP000499080">
    <property type="component" value="Unassembled WGS sequence"/>
</dbReference>
<accession>A0A4Y2KG35</accession>
<sequence>MGLRVGIVGQFAPTNGLLVSELLVLIPKAPKVAQGNRTEGPLCFEKEKKRLNNFRTPDFCFNKSRASMLEFFLFSSLKASFGEFSCIFLRNSLASSMLR</sequence>
<evidence type="ECO:0000313" key="1">
    <source>
        <dbReference type="EMBL" id="GBN00969.1"/>
    </source>
</evidence>
<organism evidence="1 2">
    <name type="scientific">Araneus ventricosus</name>
    <name type="common">Orbweaver spider</name>
    <name type="synonym">Epeira ventricosa</name>
    <dbReference type="NCBI Taxonomy" id="182803"/>
    <lineage>
        <taxon>Eukaryota</taxon>
        <taxon>Metazoa</taxon>
        <taxon>Ecdysozoa</taxon>
        <taxon>Arthropoda</taxon>
        <taxon>Chelicerata</taxon>
        <taxon>Arachnida</taxon>
        <taxon>Araneae</taxon>
        <taxon>Araneomorphae</taxon>
        <taxon>Entelegynae</taxon>
        <taxon>Araneoidea</taxon>
        <taxon>Araneidae</taxon>
        <taxon>Araneus</taxon>
    </lineage>
</organism>
<protein>
    <submittedName>
        <fullName evidence="1">Uncharacterized protein</fullName>
    </submittedName>
</protein>